<sequence length="149" mass="17478">MGSESFKITNQDFVKLDHFDGNNFSRWQDKMKFLLSVLKIAYVVDPNLQLVPEDPQPAKGQQPDTAILEQLKEQRKKRVEDEELARGHILNKLFDRLYDFYVNVKSPRELWEALEFKYNAGDGGTNKYLISKYLDFKIVDTKPILEQVH</sequence>
<reference evidence="2" key="1">
    <citation type="submission" date="2016-04" db="EMBL/GenBank/DDBJ databases">
        <title>Cephalotus genome sequencing.</title>
        <authorList>
            <person name="Fukushima K."/>
            <person name="Hasebe M."/>
            <person name="Fang X."/>
        </authorList>
    </citation>
    <scope>NUCLEOTIDE SEQUENCE [LARGE SCALE GENOMIC DNA]</scope>
    <source>
        <strain evidence="2">cv. St1</strain>
    </source>
</reference>
<evidence type="ECO:0000313" key="2">
    <source>
        <dbReference type="Proteomes" id="UP000187406"/>
    </source>
</evidence>
<keyword evidence="2" id="KW-1185">Reference proteome</keyword>
<dbReference type="AlphaFoldDB" id="A0A1Q3CNW2"/>
<dbReference type="EMBL" id="BDDD01002519">
    <property type="protein sequence ID" value="GAV81950.1"/>
    <property type="molecule type" value="Genomic_DNA"/>
</dbReference>
<evidence type="ECO:0000313" key="1">
    <source>
        <dbReference type="EMBL" id="GAV81950.1"/>
    </source>
</evidence>
<proteinExistence type="predicted"/>
<dbReference type="PANTHER" id="PTHR47592:SF31">
    <property type="entry name" value="ZINC FINGER, CCHC-TYPE-RELATED"/>
    <property type="match status" value="1"/>
</dbReference>
<name>A0A1Q3CNW2_CEPFO</name>
<dbReference type="OrthoDB" id="1740512at2759"/>
<protein>
    <recommendedName>
        <fullName evidence="3">UBN2_3 domain-containing protein</fullName>
    </recommendedName>
</protein>
<comment type="caution">
    <text evidence="1">The sequence shown here is derived from an EMBL/GenBank/DDBJ whole genome shotgun (WGS) entry which is preliminary data.</text>
</comment>
<dbReference type="Pfam" id="PF14223">
    <property type="entry name" value="Retrotran_gag_2"/>
    <property type="match status" value="1"/>
</dbReference>
<dbReference type="PANTHER" id="PTHR47592">
    <property type="entry name" value="PBF68 PROTEIN"/>
    <property type="match status" value="1"/>
</dbReference>
<accession>A0A1Q3CNW2</accession>
<gene>
    <name evidence="1" type="ORF">CFOL_v3_25403</name>
</gene>
<dbReference type="Proteomes" id="UP000187406">
    <property type="component" value="Unassembled WGS sequence"/>
</dbReference>
<evidence type="ECO:0008006" key="3">
    <source>
        <dbReference type="Google" id="ProtNLM"/>
    </source>
</evidence>
<organism evidence="1 2">
    <name type="scientific">Cephalotus follicularis</name>
    <name type="common">Albany pitcher plant</name>
    <dbReference type="NCBI Taxonomy" id="3775"/>
    <lineage>
        <taxon>Eukaryota</taxon>
        <taxon>Viridiplantae</taxon>
        <taxon>Streptophyta</taxon>
        <taxon>Embryophyta</taxon>
        <taxon>Tracheophyta</taxon>
        <taxon>Spermatophyta</taxon>
        <taxon>Magnoliopsida</taxon>
        <taxon>eudicotyledons</taxon>
        <taxon>Gunneridae</taxon>
        <taxon>Pentapetalae</taxon>
        <taxon>rosids</taxon>
        <taxon>fabids</taxon>
        <taxon>Oxalidales</taxon>
        <taxon>Cephalotaceae</taxon>
        <taxon>Cephalotus</taxon>
    </lineage>
</organism>
<dbReference type="InParanoid" id="A0A1Q3CNW2"/>